<proteinExistence type="predicted"/>
<keyword evidence="2" id="KW-1185">Reference proteome</keyword>
<evidence type="ECO:0000313" key="1">
    <source>
        <dbReference type="EMBL" id="GEC07182.1"/>
    </source>
</evidence>
<reference evidence="1 2" key="1">
    <citation type="submission" date="2019-06" db="EMBL/GenBank/DDBJ databases">
        <title>Whole genome shotgun sequence of Streptomyces spinoverrucosus NBRC 14228.</title>
        <authorList>
            <person name="Hosoyama A."/>
            <person name="Uohara A."/>
            <person name="Ohji S."/>
            <person name="Ichikawa N."/>
        </authorList>
    </citation>
    <scope>NUCLEOTIDE SEQUENCE [LARGE SCALE GENOMIC DNA]</scope>
    <source>
        <strain evidence="1 2">NBRC 14228</strain>
    </source>
</reference>
<dbReference type="EMBL" id="BJND01000036">
    <property type="protein sequence ID" value="GEC07182.1"/>
    <property type="molecule type" value="Genomic_DNA"/>
</dbReference>
<organism evidence="1 2">
    <name type="scientific">Streptomyces spinoverrucosus</name>
    <dbReference type="NCBI Taxonomy" id="284043"/>
    <lineage>
        <taxon>Bacteria</taxon>
        <taxon>Bacillati</taxon>
        <taxon>Actinomycetota</taxon>
        <taxon>Actinomycetes</taxon>
        <taxon>Kitasatosporales</taxon>
        <taxon>Streptomycetaceae</taxon>
        <taxon>Streptomyces</taxon>
    </lineage>
</organism>
<name>A0A4Y3VJF9_9ACTN</name>
<evidence type="ECO:0000313" key="2">
    <source>
        <dbReference type="Proteomes" id="UP000317881"/>
    </source>
</evidence>
<gene>
    <name evidence="1" type="ORF">SSP24_48370</name>
</gene>
<dbReference type="AlphaFoldDB" id="A0A4Y3VJF9"/>
<protein>
    <submittedName>
        <fullName evidence="1">Uncharacterized protein</fullName>
    </submittedName>
</protein>
<accession>A0A4Y3VJF9</accession>
<sequence>MTTALAWITGRICFLAKVQKLLNHGVAKKWCDMEEGCVTAQWRAASVG</sequence>
<dbReference type="RefSeq" id="WP_167529681.1">
    <property type="nucleotide sequence ID" value="NZ_BJND01000036.1"/>
</dbReference>
<dbReference type="Proteomes" id="UP000317881">
    <property type="component" value="Unassembled WGS sequence"/>
</dbReference>
<comment type="caution">
    <text evidence="1">The sequence shown here is derived from an EMBL/GenBank/DDBJ whole genome shotgun (WGS) entry which is preliminary data.</text>
</comment>